<evidence type="ECO:0000313" key="5">
    <source>
        <dbReference type="Proteomes" id="UP000321685"/>
    </source>
</evidence>
<dbReference type="PANTHER" id="PTHR13343:SF24">
    <property type="entry name" value="OS07G0573800 PROTEIN"/>
    <property type="match status" value="1"/>
</dbReference>
<dbReference type="EMBL" id="BJVJ01000037">
    <property type="protein sequence ID" value="GEL24643.1"/>
    <property type="molecule type" value="Genomic_DNA"/>
</dbReference>
<accession>A0A511DK45</accession>
<comment type="caution">
    <text evidence="4">The sequence shown here is derived from an EMBL/GenBank/DDBJ whole genome shotgun (WGS) entry which is preliminary data.</text>
</comment>
<feature type="region of interest" description="Disordered" evidence="1">
    <location>
        <begin position="1"/>
        <end position="22"/>
    </location>
</feature>
<reference evidence="4 5" key="1">
    <citation type="submission" date="2019-07" db="EMBL/GenBank/DDBJ databases">
        <title>Whole genome shotgun sequence of Pseudonocardia sulfidoxydans NBRC 16205.</title>
        <authorList>
            <person name="Hosoyama A."/>
            <person name="Uohara A."/>
            <person name="Ohji S."/>
            <person name="Ichikawa N."/>
        </authorList>
    </citation>
    <scope>NUCLEOTIDE SEQUENCE [LARGE SCALE GENOMIC DNA]</scope>
    <source>
        <strain evidence="4 5">NBRC 16205</strain>
    </source>
</reference>
<proteinExistence type="predicted"/>
<name>A0A511DK45_9PSEU</name>
<dbReference type="PANTHER" id="PTHR13343">
    <property type="entry name" value="CREG1 PROTEIN"/>
    <property type="match status" value="1"/>
</dbReference>
<dbReference type="InterPro" id="IPR037119">
    <property type="entry name" value="Haem_oxidase_HugZ-like_sf"/>
</dbReference>
<dbReference type="Gene3D" id="3.20.180.10">
    <property type="entry name" value="PNP-oxidase-like"/>
    <property type="match status" value="1"/>
</dbReference>
<feature type="domain" description="CREG-like beta-barrel" evidence="3">
    <location>
        <begin position="37"/>
        <end position="181"/>
    </location>
</feature>
<evidence type="ECO:0000313" key="4">
    <source>
        <dbReference type="EMBL" id="GEL24643.1"/>
    </source>
</evidence>
<dbReference type="InterPro" id="IPR019595">
    <property type="entry name" value="DUF2470"/>
</dbReference>
<dbReference type="OrthoDB" id="3565122at2"/>
<dbReference type="Pfam" id="PF10615">
    <property type="entry name" value="DUF2470"/>
    <property type="match status" value="1"/>
</dbReference>
<dbReference type="Proteomes" id="UP000321685">
    <property type="component" value="Unassembled WGS sequence"/>
</dbReference>
<keyword evidence="5" id="KW-1185">Reference proteome</keyword>
<organism evidence="4 5">
    <name type="scientific">Pseudonocardia sulfidoxydans NBRC 16205</name>
    <dbReference type="NCBI Taxonomy" id="1223511"/>
    <lineage>
        <taxon>Bacteria</taxon>
        <taxon>Bacillati</taxon>
        <taxon>Actinomycetota</taxon>
        <taxon>Actinomycetes</taxon>
        <taxon>Pseudonocardiales</taxon>
        <taxon>Pseudonocardiaceae</taxon>
        <taxon>Pseudonocardia</taxon>
    </lineage>
</organism>
<dbReference type="AlphaFoldDB" id="A0A511DK45"/>
<evidence type="ECO:0000256" key="1">
    <source>
        <dbReference type="SAM" id="MobiDB-lite"/>
    </source>
</evidence>
<dbReference type="GO" id="GO:0005737">
    <property type="term" value="C:cytoplasm"/>
    <property type="evidence" value="ECO:0007669"/>
    <property type="project" value="UniProtKB-ARBA"/>
</dbReference>
<protein>
    <submittedName>
        <fullName evidence="4">Pyridoxamine 5'-phosphate oxidase</fullName>
    </submittedName>
</protein>
<dbReference type="InterPro" id="IPR055343">
    <property type="entry name" value="CREG_beta-barrel"/>
</dbReference>
<dbReference type="SUPFAM" id="SSF50475">
    <property type="entry name" value="FMN-binding split barrel"/>
    <property type="match status" value="1"/>
</dbReference>
<evidence type="ECO:0000259" key="2">
    <source>
        <dbReference type="Pfam" id="PF10615"/>
    </source>
</evidence>
<evidence type="ECO:0000259" key="3">
    <source>
        <dbReference type="Pfam" id="PF13883"/>
    </source>
</evidence>
<dbReference type="Gene3D" id="2.30.110.10">
    <property type="entry name" value="Electron Transport, Fmn-binding Protein, Chain A"/>
    <property type="match status" value="1"/>
</dbReference>
<dbReference type="RefSeq" id="WP_147109755.1">
    <property type="nucleotide sequence ID" value="NZ_BJVJ01000037.1"/>
</dbReference>
<dbReference type="InterPro" id="IPR012349">
    <property type="entry name" value="Split_barrel_FMN-bd"/>
</dbReference>
<sequence length="275" mass="29838">MSEQPSGYRDHAVPQEARDATRRTLDATIGLVGEPSDAERSRTLFAETHTATLSTIGVDPAGVPFGSLVAHAVDDAGRPILCLSDLAEHTRNLAADRRASVLVVETGEGDPLALGRATVMGEMVVLVGDERATALERYREAHPGAFYADFADFRIHRLEVAAVRYVGGFGRMSWVDASGYAQAEPDPLRPHRAGIVDHMNDDHADSLLAFCRELGDRPDTVTARMVDVDRYGFSVLASDGPESGERAVRFVFDEPADTPLAVRAAMVELVRRIRS</sequence>
<feature type="domain" description="DUF2470" evidence="2">
    <location>
        <begin position="193"/>
        <end position="269"/>
    </location>
</feature>
<gene>
    <name evidence="4" type="ORF">PSU4_35970</name>
</gene>
<feature type="compositionally biased region" description="Basic and acidic residues" evidence="1">
    <location>
        <begin position="8"/>
        <end position="22"/>
    </location>
</feature>
<dbReference type="Pfam" id="PF13883">
    <property type="entry name" value="CREG_beta-barrel"/>
    <property type="match status" value="1"/>
</dbReference>